<protein>
    <recommendedName>
        <fullName evidence="6 7">Small ribosomal subunit protein bS20</fullName>
    </recommendedName>
</protein>
<feature type="region of interest" description="Disordered" evidence="8">
    <location>
        <begin position="1"/>
        <end position="35"/>
    </location>
</feature>
<accession>A0A1G2PQW3</accession>
<dbReference type="InterPro" id="IPR002583">
    <property type="entry name" value="Ribosomal_bS20"/>
</dbReference>
<evidence type="ECO:0000256" key="1">
    <source>
        <dbReference type="ARBA" id="ARBA00007634"/>
    </source>
</evidence>
<evidence type="ECO:0000256" key="7">
    <source>
        <dbReference type="HAMAP-Rule" id="MF_00500"/>
    </source>
</evidence>
<comment type="similarity">
    <text evidence="1 7">Belongs to the bacterial ribosomal protein bS20 family.</text>
</comment>
<comment type="function">
    <text evidence="7">Binds directly to 16S ribosomal RNA.</text>
</comment>
<keyword evidence="3 7" id="KW-0694">RNA-binding</keyword>
<name>A0A1G2PQW3_TERXR</name>
<feature type="compositionally biased region" description="Basic residues" evidence="8">
    <location>
        <begin position="1"/>
        <end position="23"/>
    </location>
</feature>
<dbReference type="Proteomes" id="UP000178690">
    <property type="component" value="Unassembled WGS sequence"/>
</dbReference>
<dbReference type="SUPFAM" id="SSF46992">
    <property type="entry name" value="Ribosomal protein S20"/>
    <property type="match status" value="1"/>
</dbReference>
<organism evidence="9 10">
    <name type="scientific">Terrybacteria sp. (strain RIFCSPHIGHO2_01_FULL_58_15)</name>
    <dbReference type="NCBI Taxonomy" id="1802363"/>
    <lineage>
        <taxon>Bacteria</taxon>
        <taxon>Candidatus Terryibacteriota</taxon>
    </lineage>
</organism>
<evidence type="ECO:0000313" key="9">
    <source>
        <dbReference type="EMBL" id="OHA49982.1"/>
    </source>
</evidence>
<keyword evidence="5 7" id="KW-0687">Ribonucleoprotein</keyword>
<gene>
    <name evidence="7" type="primary">rpsT</name>
    <name evidence="9" type="ORF">A2682_01790</name>
</gene>
<reference evidence="9 10" key="1">
    <citation type="journal article" date="2016" name="Nat. Commun.">
        <title>Thousands of microbial genomes shed light on interconnected biogeochemical processes in an aquifer system.</title>
        <authorList>
            <person name="Anantharaman K."/>
            <person name="Brown C.T."/>
            <person name="Hug L.A."/>
            <person name="Sharon I."/>
            <person name="Castelle C.J."/>
            <person name="Probst A.J."/>
            <person name="Thomas B.C."/>
            <person name="Singh A."/>
            <person name="Wilkins M.J."/>
            <person name="Karaoz U."/>
            <person name="Brodie E.L."/>
            <person name="Williams K.H."/>
            <person name="Hubbard S.S."/>
            <person name="Banfield J.F."/>
        </authorList>
    </citation>
    <scope>NUCLEOTIDE SEQUENCE [LARGE SCALE GENOMIC DNA]</scope>
    <source>
        <strain evidence="10">RIFCSPHIGHO2_01_FULL_58_15</strain>
    </source>
</reference>
<keyword evidence="4 7" id="KW-0689">Ribosomal protein</keyword>
<dbReference type="STRING" id="1802363.A2682_01790"/>
<evidence type="ECO:0000256" key="5">
    <source>
        <dbReference type="ARBA" id="ARBA00023274"/>
    </source>
</evidence>
<keyword evidence="2 7" id="KW-0699">rRNA-binding</keyword>
<evidence type="ECO:0000313" key="10">
    <source>
        <dbReference type="Proteomes" id="UP000178690"/>
    </source>
</evidence>
<dbReference type="PANTHER" id="PTHR33398">
    <property type="entry name" value="30S RIBOSOMAL PROTEIN S20"/>
    <property type="match status" value="1"/>
</dbReference>
<dbReference type="Pfam" id="PF01649">
    <property type="entry name" value="Ribosomal_S20p"/>
    <property type="match status" value="1"/>
</dbReference>
<dbReference type="GO" id="GO:0006412">
    <property type="term" value="P:translation"/>
    <property type="evidence" value="ECO:0007669"/>
    <property type="project" value="UniProtKB-UniRule"/>
</dbReference>
<dbReference type="Gene3D" id="1.20.58.110">
    <property type="entry name" value="Ribosomal protein S20"/>
    <property type="match status" value="1"/>
</dbReference>
<evidence type="ECO:0000256" key="4">
    <source>
        <dbReference type="ARBA" id="ARBA00022980"/>
    </source>
</evidence>
<evidence type="ECO:0000256" key="3">
    <source>
        <dbReference type="ARBA" id="ARBA00022884"/>
    </source>
</evidence>
<dbReference type="HAMAP" id="MF_00500">
    <property type="entry name" value="Ribosomal_bS20"/>
    <property type="match status" value="1"/>
</dbReference>
<evidence type="ECO:0000256" key="2">
    <source>
        <dbReference type="ARBA" id="ARBA00022730"/>
    </source>
</evidence>
<dbReference type="GO" id="GO:0015935">
    <property type="term" value="C:small ribosomal subunit"/>
    <property type="evidence" value="ECO:0007669"/>
    <property type="project" value="TreeGrafter"/>
</dbReference>
<evidence type="ECO:0000256" key="6">
    <source>
        <dbReference type="ARBA" id="ARBA00035136"/>
    </source>
</evidence>
<dbReference type="AlphaFoldDB" id="A0A1G2PQW3"/>
<dbReference type="GO" id="GO:0003735">
    <property type="term" value="F:structural constituent of ribosome"/>
    <property type="evidence" value="ECO:0007669"/>
    <property type="project" value="InterPro"/>
</dbReference>
<evidence type="ECO:0000256" key="8">
    <source>
        <dbReference type="SAM" id="MobiDB-lite"/>
    </source>
</evidence>
<dbReference type="GO" id="GO:0070181">
    <property type="term" value="F:small ribosomal subunit rRNA binding"/>
    <property type="evidence" value="ECO:0007669"/>
    <property type="project" value="TreeGrafter"/>
</dbReference>
<dbReference type="NCBIfam" id="TIGR00029">
    <property type="entry name" value="S20"/>
    <property type="match status" value="1"/>
</dbReference>
<sequence>MPITKSAKKALRQNLRRHKRNLERKRAVKDTSKGALKATQDARAAAISLAYKAIDKAATRGVIKKNTAARKKARLMRAIHRTKASR</sequence>
<comment type="caution">
    <text evidence="9">The sequence shown here is derived from an EMBL/GenBank/DDBJ whole genome shotgun (WGS) entry which is preliminary data.</text>
</comment>
<proteinExistence type="inferred from homology"/>
<dbReference type="EMBL" id="MHST01000002">
    <property type="protein sequence ID" value="OHA49982.1"/>
    <property type="molecule type" value="Genomic_DNA"/>
</dbReference>
<dbReference type="PANTHER" id="PTHR33398:SF1">
    <property type="entry name" value="SMALL RIBOSOMAL SUBUNIT PROTEIN BS20C"/>
    <property type="match status" value="1"/>
</dbReference>
<dbReference type="InterPro" id="IPR036510">
    <property type="entry name" value="Ribosomal_bS20_sf"/>
</dbReference>